<keyword evidence="12" id="KW-0902">Two-component regulatory system</keyword>
<dbReference type="CDD" id="cd00082">
    <property type="entry name" value="HisKA"/>
    <property type="match status" value="1"/>
</dbReference>
<dbReference type="PANTHER" id="PTHR45528">
    <property type="entry name" value="SENSOR HISTIDINE KINASE CPXA"/>
    <property type="match status" value="1"/>
</dbReference>
<dbReference type="GO" id="GO:0000155">
    <property type="term" value="F:phosphorelay sensor kinase activity"/>
    <property type="evidence" value="ECO:0007669"/>
    <property type="project" value="InterPro"/>
</dbReference>
<keyword evidence="7 14" id="KW-0812">Transmembrane</keyword>
<evidence type="ECO:0000256" key="9">
    <source>
        <dbReference type="ARBA" id="ARBA00022777"/>
    </source>
</evidence>
<dbReference type="Gene3D" id="1.10.287.130">
    <property type="match status" value="1"/>
</dbReference>
<feature type="domain" description="Histidine kinase" evidence="15">
    <location>
        <begin position="147"/>
        <end position="363"/>
    </location>
</feature>
<evidence type="ECO:0000256" key="11">
    <source>
        <dbReference type="ARBA" id="ARBA00022989"/>
    </source>
</evidence>
<accession>A0A383RA33</accession>
<keyword evidence="13 14" id="KW-0472">Membrane</keyword>
<dbReference type="PROSITE" id="PS50885">
    <property type="entry name" value="HAMP"/>
    <property type="match status" value="1"/>
</dbReference>
<dbReference type="PANTHER" id="PTHR45528:SF1">
    <property type="entry name" value="SENSOR HISTIDINE KINASE CPXA"/>
    <property type="match status" value="1"/>
</dbReference>
<keyword evidence="6" id="KW-0808">Transferase</keyword>
<evidence type="ECO:0000256" key="8">
    <source>
        <dbReference type="ARBA" id="ARBA00022741"/>
    </source>
</evidence>
<dbReference type="InterPro" id="IPR005467">
    <property type="entry name" value="His_kinase_dom"/>
</dbReference>
<dbReference type="InterPro" id="IPR004358">
    <property type="entry name" value="Sig_transdc_His_kin-like_C"/>
</dbReference>
<dbReference type="SMART" id="SM00388">
    <property type="entry name" value="HisKA"/>
    <property type="match status" value="1"/>
</dbReference>
<dbReference type="GO" id="GO:0005886">
    <property type="term" value="C:plasma membrane"/>
    <property type="evidence" value="ECO:0007669"/>
    <property type="project" value="UniProtKB-SubCell"/>
</dbReference>
<keyword evidence="10" id="KW-0067">ATP-binding</keyword>
<protein>
    <recommendedName>
        <fullName evidence="3">histidine kinase</fullName>
        <ecNumber evidence="3">2.7.13.3</ecNumber>
    </recommendedName>
</protein>
<comment type="catalytic activity">
    <reaction evidence="1">
        <text>ATP + protein L-histidine = ADP + protein N-phospho-L-histidine.</text>
        <dbReference type="EC" id="2.7.13.3"/>
    </reaction>
</comment>
<evidence type="ECO:0000256" key="2">
    <source>
        <dbReference type="ARBA" id="ARBA00004651"/>
    </source>
</evidence>
<dbReference type="GO" id="GO:0005524">
    <property type="term" value="F:ATP binding"/>
    <property type="evidence" value="ECO:0007669"/>
    <property type="project" value="UniProtKB-KW"/>
</dbReference>
<evidence type="ECO:0000256" key="7">
    <source>
        <dbReference type="ARBA" id="ARBA00022692"/>
    </source>
</evidence>
<organism evidence="17 18">
    <name type="scientific">Paenibacillus alvei</name>
    <name type="common">Bacillus alvei</name>
    <dbReference type="NCBI Taxonomy" id="44250"/>
    <lineage>
        <taxon>Bacteria</taxon>
        <taxon>Bacillati</taxon>
        <taxon>Bacillota</taxon>
        <taxon>Bacilli</taxon>
        <taxon>Bacillales</taxon>
        <taxon>Paenibacillaceae</taxon>
        <taxon>Paenibacillus</taxon>
    </lineage>
</organism>
<dbReference type="SMART" id="SM00304">
    <property type="entry name" value="HAMP"/>
    <property type="match status" value="1"/>
</dbReference>
<evidence type="ECO:0000259" key="15">
    <source>
        <dbReference type="PROSITE" id="PS50109"/>
    </source>
</evidence>
<dbReference type="InterPro" id="IPR003661">
    <property type="entry name" value="HisK_dim/P_dom"/>
</dbReference>
<dbReference type="InterPro" id="IPR036097">
    <property type="entry name" value="HisK_dim/P_sf"/>
</dbReference>
<evidence type="ECO:0000256" key="3">
    <source>
        <dbReference type="ARBA" id="ARBA00012438"/>
    </source>
</evidence>
<keyword evidence="4" id="KW-1003">Cell membrane</keyword>
<dbReference type="PRINTS" id="PR00344">
    <property type="entry name" value="BCTRLSENSOR"/>
</dbReference>
<evidence type="ECO:0000313" key="17">
    <source>
        <dbReference type="EMBL" id="SYX83643.1"/>
    </source>
</evidence>
<sequence>MGKIIRSFRAKMLFLFGVSILLSGGIIFLLYKLLQMYYHTMKYEHPLNSVRYFIRDIGDVNFFLLIFTPLAILFFFLFTKRYAAYFNKISDGINQLANGDFASPVHIDSNDEFGVIAKDINLAKIKLQQAVERGDFAENSKDQLVMNLAHDLRTPLTSILGYLDLILRDKKLTEEQINHYTDIAYTKSQRLEKLIDQLFEVTRMNYGTAAIERHRMDVSELLIQVTEELYPVLEKNGLQVRLNIPSHMFICGNGKMLARVFENLLSNANRYGSDGKFVDIQAQIELNEVIVKVINYGDPIKPEHIPHLFDMFYTADQSRSQQGDSTGLGLFITRNIISQHDGTISVQSDAVRTMFEVRLPSHNDDSLQASQR</sequence>
<keyword evidence="8" id="KW-0547">Nucleotide-binding</keyword>
<evidence type="ECO:0000256" key="1">
    <source>
        <dbReference type="ARBA" id="ARBA00000085"/>
    </source>
</evidence>
<dbReference type="FunFam" id="3.30.565.10:FF:000013">
    <property type="entry name" value="Two-component sensor histidine kinase"/>
    <property type="match status" value="1"/>
</dbReference>
<evidence type="ECO:0000313" key="18">
    <source>
        <dbReference type="Proteomes" id="UP000304148"/>
    </source>
</evidence>
<feature type="transmembrane region" description="Helical" evidence="14">
    <location>
        <begin position="60"/>
        <end position="78"/>
    </location>
</feature>
<dbReference type="Pfam" id="PF02518">
    <property type="entry name" value="HATPase_c"/>
    <property type="match status" value="1"/>
</dbReference>
<dbReference type="SUPFAM" id="SSF158472">
    <property type="entry name" value="HAMP domain-like"/>
    <property type="match status" value="1"/>
</dbReference>
<dbReference type="InterPro" id="IPR036890">
    <property type="entry name" value="HATPase_C_sf"/>
</dbReference>
<evidence type="ECO:0000256" key="12">
    <source>
        <dbReference type="ARBA" id="ARBA00023012"/>
    </source>
</evidence>
<dbReference type="AlphaFoldDB" id="A0A383RA33"/>
<feature type="domain" description="HAMP" evidence="16">
    <location>
        <begin position="80"/>
        <end position="132"/>
    </location>
</feature>
<gene>
    <name evidence="17" type="ORF">PBLR_12065</name>
</gene>
<comment type="subcellular location">
    <subcellularLocation>
        <location evidence="2">Cell membrane</location>
        <topology evidence="2">Multi-pass membrane protein</topology>
    </subcellularLocation>
</comment>
<dbReference type="PROSITE" id="PS50109">
    <property type="entry name" value="HIS_KIN"/>
    <property type="match status" value="1"/>
</dbReference>
<dbReference type="CDD" id="cd06225">
    <property type="entry name" value="HAMP"/>
    <property type="match status" value="1"/>
</dbReference>
<dbReference type="RefSeq" id="WP_138185696.1">
    <property type="nucleotide sequence ID" value="NZ_LS992241.1"/>
</dbReference>
<dbReference type="EMBL" id="LS992241">
    <property type="protein sequence ID" value="SYX83643.1"/>
    <property type="molecule type" value="Genomic_DNA"/>
</dbReference>
<evidence type="ECO:0000259" key="16">
    <source>
        <dbReference type="PROSITE" id="PS50885"/>
    </source>
</evidence>
<keyword evidence="5" id="KW-0597">Phosphoprotein</keyword>
<evidence type="ECO:0000256" key="13">
    <source>
        <dbReference type="ARBA" id="ARBA00023136"/>
    </source>
</evidence>
<proteinExistence type="predicted"/>
<evidence type="ECO:0000256" key="5">
    <source>
        <dbReference type="ARBA" id="ARBA00022553"/>
    </source>
</evidence>
<dbReference type="SUPFAM" id="SSF55874">
    <property type="entry name" value="ATPase domain of HSP90 chaperone/DNA topoisomerase II/histidine kinase"/>
    <property type="match status" value="1"/>
</dbReference>
<dbReference type="Pfam" id="PF00512">
    <property type="entry name" value="HisKA"/>
    <property type="match status" value="1"/>
</dbReference>
<evidence type="ECO:0000256" key="10">
    <source>
        <dbReference type="ARBA" id="ARBA00022840"/>
    </source>
</evidence>
<dbReference type="InterPro" id="IPR003594">
    <property type="entry name" value="HATPase_dom"/>
</dbReference>
<dbReference type="Pfam" id="PF00672">
    <property type="entry name" value="HAMP"/>
    <property type="match status" value="1"/>
</dbReference>
<dbReference type="Gene3D" id="3.30.565.10">
    <property type="entry name" value="Histidine kinase-like ATPase, C-terminal domain"/>
    <property type="match status" value="1"/>
</dbReference>
<reference evidence="18" key="1">
    <citation type="submission" date="2018-08" db="EMBL/GenBank/DDBJ databases">
        <authorList>
            <person name="Chevrot R."/>
        </authorList>
    </citation>
    <scope>NUCLEOTIDE SEQUENCE [LARGE SCALE GENOMIC DNA]</scope>
</reference>
<dbReference type="EC" id="2.7.13.3" evidence="3"/>
<dbReference type="Proteomes" id="UP000304148">
    <property type="component" value="Chromosome"/>
</dbReference>
<dbReference type="FunFam" id="1.10.287.130:FF:000001">
    <property type="entry name" value="Two-component sensor histidine kinase"/>
    <property type="match status" value="1"/>
</dbReference>
<keyword evidence="9 17" id="KW-0418">Kinase</keyword>
<feature type="transmembrane region" description="Helical" evidence="14">
    <location>
        <begin position="12"/>
        <end position="31"/>
    </location>
</feature>
<name>A0A383RA33_PAEAL</name>
<dbReference type="InterPro" id="IPR003660">
    <property type="entry name" value="HAMP_dom"/>
</dbReference>
<dbReference type="SUPFAM" id="SSF47384">
    <property type="entry name" value="Homodimeric domain of signal transducing histidine kinase"/>
    <property type="match status" value="1"/>
</dbReference>
<evidence type="ECO:0000256" key="6">
    <source>
        <dbReference type="ARBA" id="ARBA00022679"/>
    </source>
</evidence>
<evidence type="ECO:0000256" key="4">
    <source>
        <dbReference type="ARBA" id="ARBA00022475"/>
    </source>
</evidence>
<dbReference type="InterPro" id="IPR050398">
    <property type="entry name" value="HssS/ArlS-like"/>
</dbReference>
<dbReference type="SMART" id="SM00387">
    <property type="entry name" value="HATPase_c"/>
    <property type="match status" value="1"/>
</dbReference>
<dbReference type="Gene3D" id="6.10.340.10">
    <property type="match status" value="1"/>
</dbReference>
<keyword evidence="11 14" id="KW-1133">Transmembrane helix</keyword>
<evidence type="ECO:0000256" key="14">
    <source>
        <dbReference type="SAM" id="Phobius"/>
    </source>
</evidence>